<dbReference type="SMART" id="SM00342">
    <property type="entry name" value="HTH_ARAC"/>
    <property type="match status" value="1"/>
</dbReference>
<proteinExistence type="predicted"/>
<dbReference type="PROSITE" id="PS00041">
    <property type="entry name" value="HTH_ARAC_FAMILY_1"/>
    <property type="match status" value="1"/>
</dbReference>
<dbReference type="OrthoDB" id="112032at2"/>
<gene>
    <name evidence="5" type="primary">araC</name>
    <name evidence="5" type="ORF">CMC5_036930</name>
</gene>
<organism evidence="5 6">
    <name type="scientific">Chondromyces crocatus</name>
    <dbReference type="NCBI Taxonomy" id="52"/>
    <lineage>
        <taxon>Bacteria</taxon>
        <taxon>Pseudomonadati</taxon>
        <taxon>Myxococcota</taxon>
        <taxon>Polyangia</taxon>
        <taxon>Polyangiales</taxon>
        <taxon>Polyangiaceae</taxon>
        <taxon>Chondromyces</taxon>
    </lineage>
</organism>
<dbReference type="STRING" id="52.CMC5_036930"/>
<keyword evidence="1" id="KW-0805">Transcription regulation</keyword>
<reference evidence="5 6" key="1">
    <citation type="submission" date="2015-07" db="EMBL/GenBank/DDBJ databases">
        <title>Genome analysis of myxobacterium Chondromyces crocatus Cm c5 reveals a high potential for natural compound synthesis and the genetic basis for the loss of fruiting body formation.</title>
        <authorList>
            <person name="Zaburannyi N."/>
            <person name="Bunk B."/>
            <person name="Maier J."/>
            <person name="Overmann J."/>
            <person name="Mueller R."/>
        </authorList>
    </citation>
    <scope>NUCLEOTIDE SEQUENCE [LARGE SCALE GENOMIC DNA]</scope>
    <source>
        <strain evidence="5 6">Cm c5</strain>
    </source>
</reference>
<name>A0A0K1EFA3_CHOCO</name>
<dbReference type="PRINTS" id="PR00032">
    <property type="entry name" value="HTHARAC"/>
</dbReference>
<protein>
    <submittedName>
        <fullName evidence="5">AraC family transcriptional regulator</fullName>
    </submittedName>
</protein>
<sequence>MNTFPGEPIIGAPHGVTAVEHRSRTWNGVTVHALTIHVAPGEAWSLLTGEQTSLSIVLDEIGGRVEPRLKREQPLVSRRAAPGHINFSPGGMPLWGYTDGLRHVKEVRLDFDFTALPAVLGEDLDRLKIQTPRIHFHDDRIVHLGALLTAACEAPDEHSALYGDSLTLALLIDLLRLGTPQPEERSRGGLAPWQLRRVTDYLRAHLSDNVRLEELATMTGLSQSQFSRAFKASTGSPPHRWQMNERILQAQQHLVQGSSSLAEIALATGFTEQSHFTRVFSRMVGASPGAYRRARRG</sequence>
<dbReference type="Proteomes" id="UP000067626">
    <property type="component" value="Chromosome"/>
</dbReference>
<dbReference type="GO" id="GO:0003700">
    <property type="term" value="F:DNA-binding transcription factor activity"/>
    <property type="evidence" value="ECO:0007669"/>
    <property type="project" value="InterPro"/>
</dbReference>
<dbReference type="InterPro" id="IPR018060">
    <property type="entry name" value="HTH_AraC"/>
</dbReference>
<dbReference type="InterPro" id="IPR020449">
    <property type="entry name" value="Tscrpt_reg_AraC-type_HTH"/>
</dbReference>
<dbReference type="PROSITE" id="PS01124">
    <property type="entry name" value="HTH_ARAC_FAMILY_2"/>
    <property type="match status" value="1"/>
</dbReference>
<evidence type="ECO:0000259" key="4">
    <source>
        <dbReference type="PROSITE" id="PS01124"/>
    </source>
</evidence>
<dbReference type="KEGG" id="ccro:CMC5_036930"/>
<dbReference type="Pfam" id="PF12833">
    <property type="entry name" value="HTH_18"/>
    <property type="match status" value="1"/>
</dbReference>
<dbReference type="InterPro" id="IPR009057">
    <property type="entry name" value="Homeodomain-like_sf"/>
</dbReference>
<dbReference type="Gene3D" id="1.10.10.60">
    <property type="entry name" value="Homeodomain-like"/>
    <property type="match status" value="1"/>
</dbReference>
<evidence type="ECO:0000313" key="5">
    <source>
        <dbReference type="EMBL" id="AKT39546.1"/>
    </source>
</evidence>
<keyword evidence="2" id="KW-0238">DNA-binding</keyword>
<dbReference type="SUPFAM" id="SSF46689">
    <property type="entry name" value="Homeodomain-like"/>
    <property type="match status" value="2"/>
</dbReference>
<dbReference type="GO" id="GO:0043565">
    <property type="term" value="F:sequence-specific DNA binding"/>
    <property type="evidence" value="ECO:0007669"/>
    <property type="project" value="InterPro"/>
</dbReference>
<keyword evidence="3" id="KW-0804">Transcription</keyword>
<accession>A0A0K1EFA3</accession>
<dbReference type="PANTHER" id="PTHR46796:SF14">
    <property type="entry name" value="TRANSCRIPTIONAL REGULATORY PROTEIN"/>
    <property type="match status" value="1"/>
</dbReference>
<dbReference type="PANTHER" id="PTHR46796">
    <property type="entry name" value="HTH-TYPE TRANSCRIPTIONAL ACTIVATOR RHAS-RELATED"/>
    <property type="match status" value="1"/>
</dbReference>
<dbReference type="AlphaFoldDB" id="A0A0K1EFA3"/>
<evidence type="ECO:0000256" key="3">
    <source>
        <dbReference type="ARBA" id="ARBA00023163"/>
    </source>
</evidence>
<dbReference type="RefSeq" id="WP_050431611.1">
    <property type="nucleotide sequence ID" value="NZ_CP012159.1"/>
</dbReference>
<dbReference type="InterPro" id="IPR018062">
    <property type="entry name" value="HTH_AraC-typ_CS"/>
</dbReference>
<dbReference type="EMBL" id="CP012159">
    <property type="protein sequence ID" value="AKT39546.1"/>
    <property type="molecule type" value="Genomic_DNA"/>
</dbReference>
<evidence type="ECO:0000256" key="2">
    <source>
        <dbReference type="ARBA" id="ARBA00023125"/>
    </source>
</evidence>
<keyword evidence="6" id="KW-1185">Reference proteome</keyword>
<evidence type="ECO:0000256" key="1">
    <source>
        <dbReference type="ARBA" id="ARBA00023015"/>
    </source>
</evidence>
<feature type="domain" description="HTH araC/xylS-type" evidence="4">
    <location>
        <begin position="196"/>
        <end position="294"/>
    </location>
</feature>
<dbReference type="InterPro" id="IPR050204">
    <property type="entry name" value="AraC_XylS_family_regulators"/>
</dbReference>
<evidence type="ECO:0000313" key="6">
    <source>
        <dbReference type="Proteomes" id="UP000067626"/>
    </source>
</evidence>